<dbReference type="PANTHER" id="PTHR46401">
    <property type="entry name" value="GLYCOSYLTRANSFERASE WBBK-RELATED"/>
    <property type="match status" value="1"/>
</dbReference>
<organism evidence="6 7">
    <name type="scientific">Actinoplanes campanulatus</name>
    <dbReference type="NCBI Taxonomy" id="113559"/>
    <lineage>
        <taxon>Bacteria</taxon>
        <taxon>Bacillati</taxon>
        <taxon>Actinomycetota</taxon>
        <taxon>Actinomycetes</taxon>
        <taxon>Micromonosporales</taxon>
        <taxon>Micromonosporaceae</taxon>
        <taxon>Actinoplanes</taxon>
    </lineage>
</organism>
<evidence type="ECO:0000313" key="6">
    <source>
        <dbReference type="EMBL" id="MBB3094225.1"/>
    </source>
</evidence>
<dbReference type="Pfam" id="PF13579">
    <property type="entry name" value="Glyco_trans_4_4"/>
    <property type="match status" value="1"/>
</dbReference>
<dbReference type="GO" id="GO:0009103">
    <property type="term" value="P:lipopolysaccharide biosynthetic process"/>
    <property type="evidence" value="ECO:0007669"/>
    <property type="project" value="TreeGrafter"/>
</dbReference>
<keyword evidence="1" id="KW-0328">Glycosyltransferase</keyword>
<dbReference type="SUPFAM" id="SSF53756">
    <property type="entry name" value="UDP-Glycosyltransferase/glycogen phosphorylase"/>
    <property type="match status" value="1"/>
</dbReference>
<evidence type="ECO:0000256" key="3">
    <source>
        <dbReference type="SAM" id="MobiDB-lite"/>
    </source>
</evidence>
<dbReference type="AlphaFoldDB" id="A0A7W5FDE1"/>
<dbReference type="Gene3D" id="3.40.50.2000">
    <property type="entry name" value="Glycogen Phosphorylase B"/>
    <property type="match status" value="3"/>
</dbReference>
<evidence type="ECO:0000256" key="1">
    <source>
        <dbReference type="ARBA" id="ARBA00022676"/>
    </source>
</evidence>
<reference evidence="6 7" key="1">
    <citation type="submission" date="2020-08" db="EMBL/GenBank/DDBJ databases">
        <title>Genomic Encyclopedia of Type Strains, Phase III (KMG-III): the genomes of soil and plant-associated and newly described type strains.</title>
        <authorList>
            <person name="Whitman W."/>
        </authorList>
    </citation>
    <scope>NUCLEOTIDE SEQUENCE [LARGE SCALE GENOMIC DNA]</scope>
    <source>
        <strain evidence="6 7">CECT 3287</strain>
    </source>
</reference>
<feature type="domain" description="Glycosyl transferase family 1" evidence="4">
    <location>
        <begin position="293"/>
        <end position="447"/>
    </location>
</feature>
<keyword evidence="2 6" id="KW-0808">Transferase</keyword>
<dbReference type="Proteomes" id="UP000590749">
    <property type="component" value="Unassembled WGS sequence"/>
</dbReference>
<comment type="caution">
    <text evidence="6">The sequence shown here is derived from an EMBL/GenBank/DDBJ whole genome shotgun (WGS) entry which is preliminary data.</text>
</comment>
<feature type="region of interest" description="Disordered" evidence="3">
    <location>
        <begin position="228"/>
        <end position="271"/>
    </location>
</feature>
<evidence type="ECO:0000313" key="7">
    <source>
        <dbReference type="Proteomes" id="UP000590749"/>
    </source>
</evidence>
<dbReference type="PANTHER" id="PTHR46401:SF2">
    <property type="entry name" value="GLYCOSYLTRANSFERASE WBBK-RELATED"/>
    <property type="match status" value="1"/>
</dbReference>
<evidence type="ECO:0000259" key="4">
    <source>
        <dbReference type="Pfam" id="PF00534"/>
    </source>
</evidence>
<dbReference type="CDD" id="cd03801">
    <property type="entry name" value="GT4_PimA-like"/>
    <property type="match status" value="1"/>
</dbReference>
<dbReference type="Pfam" id="PF00534">
    <property type="entry name" value="Glycos_transf_1"/>
    <property type="match status" value="1"/>
</dbReference>
<sequence>MISEPLRIALLSYRSKPHSGGQGIYVRHLSRELVALGHHVEVISGPPLPVLDEGVRLTELPSLDLYREPDPFRTPAWSEFKDSIDALEWAAMCTGAFPEPLTFSLRAWRHLRGRAGEFDVVHDNQCLGYGLLPLSRSGTPVVATIHHPITVDRDLELAAAPDWKRRMSLRRWYAFTRMQGRVARRLPWLTTVSGAARDEIVDAFGVRAERLRVIGVGVDTDTFSPVPRERALSTATGEKPGTFSTASEEELSTLRTASGEGPGTFRTASGEELGTFSAASGERPGIGSKVGRIVAVASADVPLKGLSELIEAVAKLRAERDVELVVVGSARPKGAAAQAIARLGLDRVVRFVSGISDDELADLFRSATVAAVPSRYEGFSLPAVEAMACGVPLVVTTAGALPEVAGPDGLASLHVPPGDAGALAAAIGRLLDDEDLRRRLGAEGRRRAVENFTWRHTAVRTAQWYADAIAAKGR</sequence>
<evidence type="ECO:0000259" key="5">
    <source>
        <dbReference type="Pfam" id="PF13579"/>
    </source>
</evidence>
<accession>A0A7W5FDE1</accession>
<dbReference type="RefSeq" id="WP_183218531.1">
    <property type="nucleotide sequence ID" value="NZ_BMPW01000024.1"/>
</dbReference>
<evidence type="ECO:0000256" key="2">
    <source>
        <dbReference type="ARBA" id="ARBA00022679"/>
    </source>
</evidence>
<dbReference type="InterPro" id="IPR028098">
    <property type="entry name" value="Glyco_trans_4-like_N"/>
</dbReference>
<feature type="domain" description="Glycosyltransferase subfamily 4-like N-terminal" evidence="5">
    <location>
        <begin position="20"/>
        <end position="217"/>
    </location>
</feature>
<dbReference type="InterPro" id="IPR001296">
    <property type="entry name" value="Glyco_trans_1"/>
</dbReference>
<proteinExistence type="predicted"/>
<gene>
    <name evidence="6" type="ORF">FHR83_001877</name>
</gene>
<protein>
    <submittedName>
        <fullName evidence="6">Glycosyltransferase involved in cell wall biosynthesis</fullName>
    </submittedName>
</protein>
<keyword evidence="7" id="KW-1185">Reference proteome</keyword>
<dbReference type="EMBL" id="JACHXF010000003">
    <property type="protein sequence ID" value="MBB3094225.1"/>
    <property type="molecule type" value="Genomic_DNA"/>
</dbReference>
<name>A0A7W5FDE1_9ACTN</name>
<dbReference type="GO" id="GO:0016757">
    <property type="term" value="F:glycosyltransferase activity"/>
    <property type="evidence" value="ECO:0007669"/>
    <property type="project" value="UniProtKB-KW"/>
</dbReference>